<evidence type="ECO:0000313" key="3">
    <source>
        <dbReference type="EMBL" id="KNC87345.1"/>
    </source>
</evidence>
<dbReference type="OrthoDB" id="2145528at2759"/>
<feature type="transmembrane region" description="Helical" evidence="2">
    <location>
        <begin position="814"/>
        <end position="840"/>
    </location>
</feature>
<reference evidence="3 4" key="1">
    <citation type="submission" date="2011-02" db="EMBL/GenBank/DDBJ databases">
        <title>The Genome Sequence of Sphaeroforma arctica JP610.</title>
        <authorList>
            <consortium name="The Broad Institute Genome Sequencing Platform"/>
            <person name="Russ C."/>
            <person name="Cuomo C."/>
            <person name="Young S.K."/>
            <person name="Zeng Q."/>
            <person name="Gargeya S."/>
            <person name="Alvarado L."/>
            <person name="Berlin A."/>
            <person name="Chapman S.B."/>
            <person name="Chen Z."/>
            <person name="Freedman E."/>
            <person name="Gellesch M."/>
            <person name="Goldberg J."/>
            <person name="Griggs A."/>
            <person name="Gujja S."/>
            <person name="Heilman E."/>
            <person name="Heiman D."/>
            <person name="Howarth C."/>
            <person name="Mehta T."/>
            <person name="Neiman D."/>
            <person name="Pearson M."/>
            <person name="Roberts A."/>
            <person name="Saif S."/>
            <person name="Shea T."/>
            <person name="Shenoy N."/>
            <person name="Sisk P."/>
            <person name="Stolte C."/>
            <person name="Sykes S."/>
            <person name="White J."/>
            <person name="Yandava C."/>
            <person name="Burger G."/>
            <person name="Gray M.W."/>
            <person name="Holland P.W.H."/>
            <person name="King N."/>
            <person name="Lang F.B.F."/>
            <person name="Roger A.J."/>
            <person name="Ruiz-Trillo I."/>
            <person name="Haas B."/>
            <person name="Nusbaum C."/>
            <person name="Birren B."/>
        </authorList>
    </citation>
    <scope>NUCLEOTIDE SEQUENCE [LARGE SCALE GENOMIC DNA]</scope>
    <source>
        <strain evidence="3 4">JP610</strain>
    </source>
</reference>
<dbReference type="EMBL" id="KQ241613">
    <property type="protein sequence ID" value="KNC87345.1"/>
    <property type="molecule type" value="Genomic_DNA"/>
</dbReference>
<dbReference type="AlphaFoldDB" id="A0A0L0GEA1"/>
<feature type="compositionally biased region" description="Low complexity" evidence="1">
    <location>
        <begin position="415"/>
        <end position="428"/>
    </location>
</feature>
<feature type="compositionally biased region" description="Low complexity" evidence="1">
    <location>
        <begin position="519"/>
        <end position="530"/>
    </location>
</feature>
<sequence length="843" mass="92113">MRWFSNSPDESVSSSDSAAPPSPLPTAAPEEVEYVKQAPRKSKVRAKTKRGTDEVPGEVERRRVSARGKARVRQKRDVLTVSGRAETSDSSMGMSEVTDSVGKKSGWASSNNASPLKTSRPSTPKGRAEKDNWALILRAKDRVRKLMREKQAEEAKRGKKLPARDNGDTDSPAHVREVLDELGDEETARLYHVKIEMGKEKYERDQKLFTVIATGARPGEILRGIRDKTRDAVVRVNTLIRPSARRLLTIHHSASAWALFLKKLGQVAFFHPLSLDERSDWLVQHAITEDYDLADVPGLTLDFSSLGSGSSAFLTRSEPQMELVLTKSESGEGISPVEVLGMFQNKPGSKGLRGRPTLVFLRQYWKVESTHIEVEAFSGVCVSVTDGRVLQGAQISPMQKSDPKRSAKNRVEHMSTTSNSDSQSHSVTQNGAEGRRLGIRTPDMNVCEDVMKATQNGPGQSPQIKDASGDTILLFSGFERDEGATHPTANKRFKADIKPTTKASKKKKGQKKSADEAAAEMSGSESAAGDNSDDPIPDATTQQTVGFIVSKRNLPLSQSEALEAADVTEEDFLRIKPSLRGFTAAGYKSLLQKIIRARPSQVELLDGQRLDSGLVLRTTVMLLFLHAGAFVPDIQRYVTGAESALKRVAVCVLEDSYTPDHQSLLSLLAAAWVAQASARLWRPGKVQLSQAVAVAMQAWQNEDKFKWSHISESDNNIRKPSNKRTLREYVLSNSNTALENCSAMLDRLRSFQGDLLMAREIAVNKGLRRVCRGTSTGSNHGLKAAVFHMLHRTLSSGVLCRASVCLLLHSNSGVVLGLSVVLGLIVVLGLSEGLSVVLGLSVV</sequence>
<feature type="compositionally biased region" description="Basic and acidic residues" evidence="1">
    <location>
        <begin position="50"/>
        <end position="63"/>
    </location>
</feature>
<feature type="region of interest" description="Disordered" evidence="1">
    <location>
        <begin position="149"/>
        <end position="172"/>
    </location>
</feature>
<dbReference type="RefSeq" id="XP_014161247.1">
    <property type="nucleotide sequence ID" value="XM_014305772.1"/>
</dbReference>
<feature type="compositionally biased region" description="Polar residues" evidence="1">
    <location>
        <begin position="107"/>
        <end position="122"/>
    </location>
</feature>
<feature type="compositionally biased region" description="Basic residues" evidence="1">
    <location>
        <begin position="64"/>
        <end position="74"/>
    </location>
</feature>
<protein>
    <submittedName>
        <fullName evidence="3">Uncharacterized protein</fullName>
    </submittedName>
</protein>
<organism evidence="3 4">
    <name type="scientific">Sphaeroforma arctica JP610</name>
    <dbReference type="NCBI Taxonomy" id="667725"/>
    <lineage>
        <taxon>Eukaryota</taxon>
        <taxon>Ichthyosporea</taxon>
        <taxon>Ichthyophonida</taxon>
        <taxon>Sphaeroforma</taxon>
    </lineage>
</organism>
<keyword evidence="4" id="KW-1185">Reference proteome</keyword>
<dbReference type="GeneID" id="25901039"/>
<feature type="compositionally biased region" description="Basic and acidic residues" evidence="1">
    <location>
        <begin position="401"/>
        <end position="413"/>
    </location>
</feature>
<dbReference type="eggNOG" id="ENOG502SSNR">
    <property type="taxonomic scope" value="Eukaryota"/>
</dbReference>
<keyword evidence="2" id="KW-0472">Membrane</keyword>
<accession>A0A0L0GEA1</accession>
<name>A0A0L0GEA1_9EUKA</name>
<evidence type="ECO:0000256" key="2">
    <source>
        <dbReference type="SAM" id="Phobius"/>
    </source>
</evidence>
<proteinExistence type="predicted"/>
<gene>
    <name evidence="3" type="ORF">SARC_00535</name>
</gene>
<evidence type="ECO:0000256" key="1">
    <source>
        <dbReference type="SAM" id="MobiDB-lite"/>
    </source>
</evidence>
<keyword evidence="2" id="KW-1133">Transmembrane helix</keyword>
<feature type="region of interest" description="Disordered" evidence="1">
    <location>
        <begin position="480"/>
        <end position="540"/>
    </location>
</feature>
<feature type="compositionally biased region" description="Low complexity" evidence="1">
    <location>
        <begin position="1"/>
        <end position="19"/>
    </location>
</feature>
<feature type="region of interest" description="Disordered" evidence="1">
    <location>
        <begin position="393"/>
        <end position="440"/>
    </location>
</feature>
<feature type="region of interest" description="Disordered" evidence="1">
    <location>
        <begin position="1"/>
        <end position="131"/>
    </location>
</feature>
<evidence type="ECO:0000313" key="4">
    <source>
        <dbReference type="Proteomes" id="UP000054560"/>
    </source>
</evidence>
<dbReference type="Proteomes" id="UP000054560">
    <property type="component" value="Unassembled WGS sequence"/>
</dbReference>
<keyword evidence="2" id="KW-0812">Transmembrane</keyword>
<feature type="compositionally biased region" description="Basic residues" evidence="1">
    <location>
        <begin position="38"/>
        <end position="49"/>
    </location>
</feature>